<dbReference type="InterPro" id="IPR033888">
    <property type="entry name" value="DHOD_1B"/>
</dbReference>
<feature type="binding site" evidence="12">
    <location>
        <begin position="264"/>
        <end position="265"/>
    </location>
    <ligand>
        <name>FMN</name>
        <dbReference type="ChEBI" id="CHEBI:58210"/>
    </ligand>
</feature>
<dbReference type="GO" id="GO:0006207">
    <property type="term" value="P:'de novo' pyrimidine nucleobase biosynthetic process"/>
    <property type="evidence" value="ECO:0007669"/>
    <property type="project" value="InterPro"/>
</dbReference>
<evidence type="ECO:0000313" key="15">
    <source>
        <dbReference type="Proteomes" id="UP000469440"/>
    </source>
</evidence>
<dbReference type="Proteomes" id="UP000469440">
    <property type="component" value="Unassembled WGS sequence"/>
</dbReference>
<feature type="binding site" evidence="12">
    <location>
        <position position="45"/>
    </location>
    <ligand>
        <name>substrate</name>
    </ligand>
</feature>
<evidence type="ECO:0000256" key="9">
    <source>
        <dbReference type="ARBA" id="ARBA00023002"/>
    </source>
</evidence>
<keyword evidence="9 12" id="KW-0560">Oxidoreductase</keyword>
<dbReference type="EC" id="1.3.-.-" evidence="12"/>
<dbReference type="InterPro" id="IPR005720">
    <property type="entry name" value="Dihydroorotate_DH_cat"/>
</dbReference>
<keyword evidence="5 12" id="KW-0963">Cytoplasm</keyword>
<comment type="catalytic activity">
    <reaction evidence="11">
        <text>(S)-dihydroorotate + NAD(+) = orotate + NADH + H(+)</text>
        <dbReference type="Rhea" id="RHEA:13513"/>
        <dbReference type="ChEBI" id="CHEBI:15378"/>
        <dbReference type="ChEBI" id="CHEBI:30839"/>
        <dbReference type="ChEBI" id="CHEBI:30864"/>
        <dbReference type="ChEBI" id="CHEBI:57540"/>
        <dbReference type="ChEBI" id="CHEBI:57945"/>
        <dbReference type="EC" id="1.3.1.14"/>
    </reaction>
</comment>
<dbReference type="SUPFAM" id="SSF51395">
    <property type="entry name" value="FMN-linked oxidoreductases"/>
    <property type="match status" value="1"/>
</dbReference>
<dbReference type="InterPro" id="IPR049622">
    <property type="entry name" value="Dihydroorotate_DH_I"/>
</dbReference>
<feature type="binding site" evidence="12">
    <location>
        <begin position="191"/>
        <end position="192"/>
    </location>
    <ligand>
        <name>substrate</name>
    </ligand>
</feature>
<evidence type="ECO:0000256" key="12">
    <source>
        <dbReference type="HAMAP-Rule" id="MF_00224"/>
    </source>
</evidence>
<organism evidence="14 15">
    <name type="scientific">Caproicibacter fermentans</name>
    <dbReference type="NCBI Taxonomy" id="2576756"/>
    <lineage>
        <taxon>Bacteria</taxon>
        <taxon>Bacillati</taxon>
        <taxon>Bacillota</taxon>
        <taxon>Clostridia</taxon>
        <taxon>Eubacteriales</taxon>
        <taxon>Acutalibacteraceae</taxon>
        <taxon>Caproicibacter</taxon>
    </lineage>
</organism>
<feature type="domain" description="Dihydroorotate dehydrogenase catalytic" evidence="13">
    <location>
        <begin position="4"/>
        <end position="285"/>
    </location>
</feature>
<feature type="binding site" evidence="12">
    <location>
        <position position="126"/>
    </location>
    <ligand>
        <name>substrate</name>
    </ligand>
</feature>
<dbReference type="UniPathway" id="UPA00070"/>
<dbReference type="InterPro" id="IPR050074">
    <property type="entry name" value="DHO_dehydrogenase"/>
</dbReference>
<dbReference type="InterPro" id="IPR024920">
    <property type="entry name" value="Dihydroorotate_DH_1"/>
</dbReference>
<evidence type="ECO:0000256" key="3">
    <source>
        <dbReference type="ARBA" id="ARBA00004715"/>
    </source>
</evidence>
<keyword evidence="8 12" id="KW-0665">Pyrimidine biosynthesis</keyword>
<evidence type="ECO:0000256" key="2">
    <source>
        <dbReference type="ARBA" id="ARBA00004496"/>
    </source>
</evidence>
<dbReference type="NCBIfam" id="NF005574">
    <property type="entry name" value="PRK07259.1"/>
    <property type="match status" value="1"/>
</dbReference>
<dbReference type="NCBIfam" id="TIGR01037">
    <property type="entry name" value="pyrD_sub1_fam"/>
    <property type="match status" value="1"/>
</dbReference>
<dbReference type="AlphaFoldDB" id="A0A6N8I371"/>
<evidence type="ECO:0000256" key="10">
    <source>
        <dbReference type="ARBA" id="ARBA00023027"/>
    </source>
</evidence>
<feature type="binding site" evidence="12">
    <location>
        <position position="164"/>
    </location>
    <ligand>
        <name>FMN</name>
        <dbReference type="ChEBI" id="CHEBI:58210"/>
    </ligand>
</feature>
<comment type="pathway">
    <text evidence="3">Pyrimidine metabolism; UMP biosynthesis via de novo pathway; orotate from (S)-dihydroorotate (NAD(+) route): step 1/1.</text>
</comment>
<dbReference type="PROSITE" id="PS00912">
    <property type="entry name" value="DHODEHASE_2"/>
    <property type="match status" value="1"/>
</dbReference>
<comment type="subcellular location">
    <subcellularLocation>
        <location evidence="2 12">Cytoplasm</location>
    </subcellularLocation>
</comment>
<keyword evidence="10" id="KW-0520">NAD</keyword>
<evidence type="ECO:0000256" key="5">
    <source>
        <dbReference type="ARBA" id="ARBA00022490"/>
    </source>
</evidence>
<dbReference type="FunFam" id="3.20.20.70:FF:000027">
    <property type="entry name" value="Dihydropyrimidine dehydrogenase [NADP(+)]"/>
    <property type="match status" value="1"/>
</dbReference>
<feature type="binding site" evidence="12">
    <location>
        <position position="126"/>
    </location>
    <ligand>
        <name>FMN</name>
        <dbReference type="ChEBI" id="CHEBI:58210"/>
    </ligand>
</feature>
<comment type="caution">
    <text evidence="14">The sequence shown here is derived from an EMBL/GenBank/DDBJ whole genome shotgun (WGS) entry which is preliminary data.</text>
</comment>
<dbReference type="PIRSF" id="PIRSF000164">
    <property type="entry name" value="DHO_oxidase"/>
    <property type="match status" value="1"/>
</dbReference>
<name>A0A6N8I371_9FIRM</name>
<comment type="cofactor">
    <cofactor evidence="12">
        <name>FMN</name>
        <dbReference type="ChEBI" id="CHEBI:58210"/>
    </cofactor>
    <text evidence="12">Binds 1 FMN per subunit.</text>
</comment>
<reference evidence="14 15" key="1">
    <citation type="submission" date="2019-09" db="EMBL/GenBank/DDBJ databases">
        <title>Genome sequence of Clostridium sp. EA1.</title>
        <authorList>
            <person name="Poehlein A."/>
            <person name="Bengelsdorf F.R."/>
            <person name="Daniel R."/>
        </authorList>
    </citation>
    <scope>NUCLEOTIDE SEQUENCE [LARGE SCALE GENOMIC DNA]</scope>
    <source>
        <strain evidence="14 15">EA1</strain>
    </source>
</reference>
<sequence length="303" mass="32003">MADLQVNIAGVTFGNPLIAASGTFGFGREFAQFYPLSTLGGVACKGLTLRERAGNPPPRIAETPGGMLNSVGLQNPGVEHFIREDLPWLREQGTAVIANIAGNTPEEYCKMAERLSEAEVDMVELNISCPNVKQGGAAFGTSCESAAAVTAAVRRYCKKPLMVKLSPNVTDIGEIAAAVEGAGADALSMINTLTGMRIDLRTRRPILKNNTGGLSGPALLPVALRMVWQASSRVKIPVVGLGGISTWRDVVEMLLAGASAVQIGTVLFSDPYAPVKILEGLEAYLNENEIPAVSELTGKVKPW</sequence>
<comment type="similarity">
    <text evidence="4 12">Belongs to the dihydroorotate dehydrogenase family. Type 1 subfamily.</text>
</comment>
<feature type="binding site" evidence="12">
    <location>
        <begin position="242"/>
        <end position="243"/>
    </location>
    <ligand>
        <name>FMN</name>
        <dbReference type="ChEBI" id="CHEBI:58210"/>
    </ligand>
</feature>
<comment type="function">
    <text evidence="1">Catalyzes the conversion of dihydroorotate to orotate with NAD(+) as electron acceptor.</text>
</comment>
<comment type="catalytic activity">
    <reaction evidence="12">
        <text>(S)-dihydroorotate + A = orotate + AH2</text>
        <dbReference type="Rhea" id="RHEA:18073"/>
        <dbReference type="ChEBI" id="CHEBI:13193"/>
        <dbReference type="ChEBI" id="CHEBI:17499"/>
        <dbReference type="ChEBI" id="CHEBI:30839"/>
        <dbReference type="ChEBI" id="CHEBI:30864"/>
    </reaction>
</comment>
<dbReference type="OrthoDB" id="9794954at2"/>
<evidence type="ECO:0000256" key="4">
    <source>
        <dbReference type="ARBA" id="ARBA00008008"/>
    </source>
</evidence>
<keyword evidence="6 12" id="KW-0285">Flavoprotein</keyword>
<feature type="binding site" evidence="12">
    <location>
        <position position="216"/>
    </location>
    <ligand>
        <name>FMN</name>
        <dbReference type="ChEBI" id="CHEBI:58210"/>
    </ligand>
</feature>
<evidence type="ECO:0000256" key="6">
    <source>
        <dbReference type="ARBA" id="ARBA00022630"/>
    </source>
</evidence>
<evidence type="ECO:0000256" key="7">
    <source>
        <dbReference type="ARBA" id="ARBA00022643"/>
    </source>
</evidence>
<feature type="binding site" evidence="12">
    <location>
        <begin position="69"/>
        <end position="73"/>
    </location>
    <ligand>
        <name>substrate</name>
    </ligand>
</feature>
<dbReference type="Gene3D" id="3.20.20.70">
    <property type="entry name" value="Aldolase class I"/>
    <property type="match status" value="1"/>
</dbReference>
<dbReference type="GO" id="GO:0004589">
    <property type="term" value="F:dihydroorotate dehydrogenase (NAD+) activity"/>
    <property type="evidence" value="ECO:0007669"/>
    <property type="project" value="UniProtKB-EC"/>
</dbReference>
<dbReference type="PANTHER" id="PTHR48109:SF1">
    <property type="entry name" value="DIHYDROOROTATE DEHYDROGENASE (FUMARATE)"/>
    <property type="match status" value="1"/>
</dbReference>
<keyword evidence="7 12" id="KW-0288">FMN</keyword>
<dbReference type="PROSITE" id="PS00911">
    <property type="entry name" value="DHODEHASE_1"/>
    <property type="match status" value="1"/>
</dbReference>
<dbReference type="CDD" id="cd04740">
    <property type="entry name" value="DHOD_1B_like"/>
    <property type="match status" value="1"/>
</dbReference>
<evidence type="ECO:0000256" key="1">
    <source>
        <dbReference type="ARBA" id="ARBA00003616"/>
    </source>
</evidence>
<feature type="binding site" evidence="12">
    <location>
        <position position="21"/>
    </location>
    <ligand>
        <name>FMN</name>
        <dbReference type="ChEBI" id="CHEBI:58210"/>
    </ligand>
</feature>
<proteinExistence type="inferred from homology"/>
<accession>A0A6N8I371</accession>
<evidence type="ECO:0000256" key="11">
    <source>
        <dbReference type="ARBA" id="ARBA00048996"/>
    </source>
</evidence>
<keyword evidence="15" id="KW-1185">Reference proteome</keyword>
<dbReference type="RefSeq" id="WP_139104166.1">
    <property type="nucleotide sequence ID" value="NZ_VWXL01000100.1"/>
</dbReference>
<gene>
    <name evidence="14" type="primary">pyrD_2</name>
    <name evidence="12" type="synonym">pyrD</name>
    <name evidence="14" type="ORF">CAFE_33370</name>
</gene>
<feature type="binding site" evidence="12">
    <location>
        <position position="190"/>
    </location>
    <ligand>
        <name>FMN</name>
        <dbReference type="ChEBI" id="CHEBI:58210"/>
    </ligand>
</feature>
<dbReference type="EMBL" id="VWXL01000100">
    <property type="protein sequence ID" value="MVB12596.1"/>
    <property type="molecule type" value="Genomic_DNA"/>
</dbReference>
<evidence type="ECO:0000313" key="14">
    <source>
        <dbReference type="EMBL" id="MVB12596.1"/>
    </source>
</evidence>
<dbReference type="GO" id="GO:0005737">
    <property type="term" value="C:cytoplasm"/>
    <property type="evidence" value="ECO:0007669"/>
    <property type="project" value="UniProtKB-SubCell"/>
</dbReference>
<dbReference type="HAMAP" id="MF_00224">
    <property type="entry name" value="DHO_dh_type1"/>
    <property type="match status" value="1"/>
</dbReference>
<protein>
    <recommendedName>
        <fullName evidence="12">Dihydroorotate dehydrogenase</fullName>
        <shortName evidence="12">DHOD</shortName>
        <shortName evidence="12">DHODase</shortName>
        <shortName evidence="12">DHOdehase</shortName>
        <ecNumber evidence="12">1.3.-.-</ecNumber>
    </recommendedName>
</protein>
<dbReference type="Pfam" id="PF01180">
    <property type="entry name" value="DHO_dh"/>
    <property type="match status" value="1"/>
</dbReference>
<dbReference type="InterPro" id="IPR001295">
    <property type="entry name" value="Dihydroorotate_DH_CS"/>
</dbReference>
<evidence type="ECO:0000259" key="13">
    <source>
        <dbReference type="Pfam" id="PF01180"/>
    </source>
</evidence>
<feature type="binding site" evidence="12">
    <location>
        <begin position="45"/>
        <end position="46"/>
    </location>
    <ligand>
        <name>FMN</name>
        <dbReference type="ChEBI" id="CHEBI:58210"/>
    </ligand>
</feature>
<feature type="active site" description="Nucleophile" evidence="12">
    <location>
        <position position="129"/>
    </location>
</feature>
<dbReference type="PANTHER" id="PTHR48109">
    <property type="entry name" value="DIHYDROOROTATE DEHYDROGENASE (QUINONE), MITOCHONDRIAL-RELATED"/>
    <property type="match status" value="1"/>
</dbReference>
<dbReference type="InterPro" id="IPR012135">
    <property type="entry name" value="Dihydroorotate_DH_1_2"/>
</dbReference>
<evidence type="ECO:0000256" key="8">
    <source>
        <dbReference type="ARBA" id="ARBA00022975"/>
    </source>
</evidence>
<feature type="binding site" evidence="12">
    <location>
        <position position="99"/>
    </location>
    <ligand>
        <name>FMN</name>
        <dbReference type="ChEBI" id="CHEBI:58210"/>
    </ligand>
</feature>
<dbReference type="InterPro" id="IPR013785">
    <property type="entry name" value="Aldolase_TIM"/>
</dbReference>
<dbReference type="GO" id="GO:0044205">
    <property type="term" value="P:'de novo' UMP biosynthetic process"/>
    <property type="evidence" value="ECO:0007669"/>
    <property type="project" value="UniProtKB-UniRule"/>
</dbReference>